<dbReference type="EMBL" id="CP104275">
    <property type="protein sequence ID" value="UWX97746.1"/>
    <property type="molecule type" value="Genomic_DNA"/>
</dbReference>
<name>A0ABY5YRL4_9MICC</name>
<evidence type="ECO:0000313" key="1">
    <source>
        <dbReference type="EMBL" id="UWX97746.1"/>
    </source>
</evidence>
<keyword evidence="2" id="KW-1185">Reference proteome</keyword>
<dbReference type="RefSeq" id="WP_260652923.1">
    <property type="nucleotide sequence ID" value="NZ_CP104275.1"/>
</dbReference>
<organism evidence="1 2">
    <name type="scientific">Arthrobacter zhaoxinii</name>
    <dbReference type="NCBI Taxonomy" id="2964616"/>
    <lineage>
        <taxon>Bacteria</taxon>
        <taxon>Bacillati</taxon>
        <taxon>Actinomycetota</taxon>
        <taxon>Actinomycetes</taxon>
        <taxon>Micrococcales</taxon>
        <taxon>Micrococcaceae</taxon>
        <taxon>Arthrobacter</taxon>
    </lineage>
</organism>
<dbReference type="Proteomes" id="UP001059859">
    <property type="component" value="Chromosome"/>
</dbReference>
<protein>
    <submittedName>
        <fullName evidence="1">Uncharacterized protein</fullName>
    </submittedName>
</protein>
<proteinExistence type="predicted"/>
<evidence type="ECO:0000313" key="2">
    <source>
        <dbReference type="Proteomes" id="UP001059859"/>
    </source>
</evidence>
<sequence length="770" mass="83771">MTDAELQAAYSEVREHYIGEELTSKRVLAAHLRSIGLTPNGVTWKLAKAAFDDGYSFAESARLALDGDAYSPWEQSATPARHASKVTTPDAKQSVIPDLADPHHIRDLPVASDVSHSDTGALSGFPYFEVATPLQKETKAIQGTRASDTRNTYESAPILEWFPKVCGPGDLIGDGARKLLGQPKLSSIALLVRETAQNSWDARLGDTVEFRVNLRCLSEHQLHLLRSNVLVGTHHGLGIRETLDRDEVWVLEISDRGTKGLGGPVRPDLPVRDGQAMDFVNMVFNIGAPSDRKLGGGTYGFGKAVGYLTSGCGTTVVWSHSKEQGGIEARLIGSAIGSAFEDEHRRYTGRHWWGVPDSANPSASRIEPLRGPEADGLGAALFENQFAQDATGTSILIIDPMLGGPDRESEAEQLAEAILWNLWPKMVPLSDGRVPMDIKVMLNGKPVPMRSPEDHPYLRAYATCLEAVRAENNGTHVDLPLGEVREVRQLKPNKLLGHLAMTRFTSFGEGTSPFSDIDPLGDSSHHVCLMRHAELVVTYEELRRLDSPGYHWAAVFQPLEETDAAFSAAEPPAHDEWIPNSLSDREQKSIVTVALRRIREMSNNFAAPPVGLGANEADASTPVVHLANVLGGLVADFEGMPKVPDLDLAPGKPIARKKSSQPVVEIQGHRLIGVDSRDRMGVEITVLPKHADSKLVSLSAAISAVDEGGTRYELEDSDISVEWESTIAMTLGVDRRNSISFSQTGTPITLRVFYPSDITLDVDFSVTELS</sequence>
<reference evidence="1" key="1">
    <citation type="submission" date="2022-09" db="EMBL/GenBank/DDBJ databases">
        <title>Novel species in genus Arthrobacter.</title>
        <authorList>
            <person name="Liu Y."/>
        </authorList>
    </citation>
    <scope>NUCLEOTIDE SEQUENCE</scope>
    <source>
        <strain evidence="1">Zg-Y815</strain>
    </source>
</reference>
<gene>
    <name evidence="1" type="ORF">N2K95_03415</name>
</gene>
<accession>A0ABY5YRL4</accession>